<dbReference type="EMBL" id="QLZQ01000001">
    <property type="protein sequence ID" value="RAZ69186.1"/>
    <property type="molecule type" value="Genomic_DNA"/>
</dbReference>
<accession>A0A365K8S5</accession>
<proteinExistence type="predicted"/>
<dbReference type="Proteomes" id="UP000251869">
    <property type="component" value="Unassembled WGS sequence"/>
</dbReference>
<comment type="caution">
    <text evidence="1">The sequence shown here is derived from an EMBL/GenBank/DDBJ whole genome shotgun (WGS) entry which is preliminary data.</text>
</comment>
<dbReference type="OrthoDB" id="2429105at2"/>
<dbReference type="AlphaFoldDB" id="A0A365K8S5"/>
<reference evidence="1 2" key="1">
    <citation type="submission" date="2018-06" db="EMBL/GenBank/DDBJ databases">
        <title>The draft genome sequences of strains SCU63 and S1.</title>
        <authorList>
            <person name="Gan L."/>
        </authorList>
    </citation>
    <scope>NUCLEOTIDE SEQUENCE [LARGE SCALE GENOMIC DNA]</scope>
    <source>
        <strain evidence="1 2">S1</strain>
    </source>
</reference>
<evidence type="ECO:0000313" key="1">
    <source>
        <dbReference type="EMBL" id="RAZ69186.1"/>
    </source>
</evidence>
<sequence length="199" mass="23200">MAKIPIKPVADFAIKHGPKVVDQIAKNPHLIKPAIDKIDKVAQWQNERKEKKEAARTIPYLEQHYKLYNDEILPSLDTCQRSELLSYRLDVQKTLVQISADKAKDAKPKAVLHNKKSKKWEQVLSQIEGKLNTKDYEEYLKLYHNPESESAYFEGYEQNTAIFKKLLTENDSGKIREFLSNQTNMSIEDINRDFFLEFS</sequence>
<gene>
    <name evidence="1" type="ORF">DP119_00545</name>
</gene>
<evidence type="ECO:0000313" key="2">
    <source>
        <dbReference type="Proteomes" id="UP000251869"/>
    </source>
</evidence>
<keyword evidence="2" id="KW-1185">Reference proteome</keyword>
<protein>
    <submittedName>
        <fullName evidence="1">Uncharacterized protein</fullName>
    </submittedName>
</protein>
<name>A0A365K8S5_9BACL</name>
<organism evidence="1 2">
    <name type="scientific">Planococcus maitriensis</name>
    <dbReference type="NCBI Taxonomy" id="221799"/>
    <lineage>
        <taxon>Bacteria</taxon>
        <taxon>Bacillati</taxon>
        <taxon>Bacillota</taxon>
        <taxon>Bacilli</taxon>
        <taxon>Bacillales</taxon>
        <taxon>Caryophanaceae</taxon>
        <taxon>Planococcus</taxon>
    </lineage>
</organism>
<dbReference type="RefSeq" id="WP_112229899.1">
    <property type="nucleotide sequence ID" value="NZ_QLZQ01000001.1"/>
</dbReference>